<evidence type="ECO:0000313" key="11">
    <source>
        <dbReference type="EMBL" id="QHJ12920.1"/>
    </source>
</evidence>
<dbReference type="FunFam" id="3.40.430.10:FF:000001">
    <property type="entry name" value="Dihydrofolate reductase"/>
    <property type="match status" value="1"/>
</dbReference>
<evidence type="ECO:0000256" key="6">
    <source>
        <dbReference type="ARBA" id="ARBA00023002"/>
    </source>
</evidence>
<evidence type="ECO:0000256" key="3">
    <source>
        <dbReference type="ARBA" id="ARBA00012856"/>
    </source>
</evidence>
<accession>A0A857JP54</accession>
<dbReference type="Gene3D" id="3.40.430.10">
    <property type="entry name" value="Dihydrofolate Reductase, subunit A"/>
    <property type="match status" value="1"/>
</dbReference>
<dbReference type="KEGG" id="pmes:FX988_03178"/>
<organism evidence="11 12">
    <name type="scientific">Paraglaciecola mesophila</name>
    <dbReference type="NCBI Taxonomy" id="197222"/>
    <lineage>
        <taxon>Bacteria</taxon>
        <taxon>Pseudomonadati</taxon>
        <taxon>Pseudomonadota</taxon>
        <taxon>Gammaproteobacteria</taxon>
        <taxon>Alteromonadales</taxon>
        <taxon>Alteromonadaceae</taxon>
        <taxon>Paraglaciecola</taxon>
    </lineage>
</organism>
<dbReference type="GO" id="GO:0005829">
    <property type="term" value="C:cytosol"/>
    <property type="evidence" value="ECO:0007669"/>
    <property type="project" value="TreeGrafter"/>
</dbReference>
<dbReference type="PRINTS" id="PR00070">
    <property type="entry name" value="DHFR"/>
</dbReference>
<dbReference type="GO" id="GO:0004146">
    <property type="term" value="F:dihydrofolate reductase activity"/>
    <property type="evidence" value="ECO:0007669"/>
    <property type="project" value="UniProtKB-EC"/>
</dbReference>
<dbReference type="Pfam" id="PF00186">
    <property type="entry name" value="DHFR_1"/>
    <property type="match status" value="1"/>
</dbReference>
<keyword evidence="6 8" id="KW-0560">Oxidoreductase</keyword>
<dbReference type="PROSITE" id="PS00075">
    <property type="entry name" value="DHFR_1"/>
    <property type="match status" value="1"/>
</dbReference>
<evidence type="ECO:0000313" key="12">
    <source>
        <dbReference type="Proteomes" id="UP000464524"/>
    </source>
</evidence>
<dbReference type="GO" id="GO:0006730">
    <property type="term" value="P:one-carbon metabolic process"/>
    <property type="evidence" value="ECO:0007669"/>
    <property type="project" value="UniProtKB-KW"/>
</dbReference>
<comment type="catalytic activity">
    <reaction evidence="8">
        <text>(6S)-5,6,7,8-tetrahydrofolate + NADP(+) = 7,8-dihydrofolate + NADPH + H(+)</text>
        <dbReference type="Rhea" id="RHEA:15009"/>
        <dbReference type="ChEBI" id="CHEBI:15378"/>
        <dbReference type="ChEBI" id="CHEBI:57451"/>
        <dbReference type="ChEBI" id="CHEBI:57453"/>
        <dbReference type="ChEBI" id="CHEBI:57783"/>
        <dbReference type="ChEBI" id="CHEBI:58349"/>
        <dbReference type="EC" id="1.5.1.3"/>
    </reaction>
</comment>
<gene>
    <name evidence="11" type="ORF">FX988_03178</name>
</gene>
<dbReference type="GO" id="GO:0046452">
    <property type="term" value="P:dihydrofolate metabolic process"/>
    <property type="evidence" value="ECO:0007669"/>
    <property type="project" value="TreeGrafter"/>
</dbReference>
<evidence type="ECO:0000256" key="8">
    <source>
        <dbReference type="PIRNR" id="PIRNR000194"/>
    </source>
</evidence>
<reference evidence="11 12" key="1">
    <citation type="submission" date="2019-12" db="EMBL/GenBank/DDBJ databases">
        <title>Genome sequencing and assembly of endphytes of Porphyra tenera.</title>
        <authorList>
            <person name="Park J.M."/>
            <person name="Shin R."/>
            <person name="Jo S.H."/>
        </authorList>
    </citation>
    <scope>NUCLEOTIDE SEQUENCE [LARGE SCALE GENOMIC DNA]</scope>
    <source>
        <strain evidence="11 12">GPM4</strain>
    </source>
</reference>
<keyword evidence="5 8" id="KW-0521">NADP</keyword>
<dbReference type="PROSITE" id="PS51330">
    <property type="entry name" value="DHFR_2"/>
    <property type="match status" value="1"/>
</dbReference>
<evidence type="ECO:0000256" key="4">
    <source>
        <dbReference type="ARBA" id="ARBA00022563"/>
    </source>
</evidence>
<dbReference type="SUPFAM" id="SSF53597">
    <property type="entry name" value="Dihydrofolate reductase-like"/>
    <property type="match status" value="1"/>
</dbReference>
<dbReference type="CDD" id="cd00209">
    <property type="entry name" value="DHFR"/>
    <property type="match status" value="1"/>
</dbReference>
<sequence length="171" mass="19231">MAKIAMIAAMANERVIGLNNQMPWHMPADLKHFKRVTLGKPIIMGRKTYESIGRALPGRLNIVITGDQGYQLSDASVVHSCEQAINLATSHMQKEGVAEQKQEIMVIGGGTVYQHFLPHANRLYLTFIDLDTPGDTYFPDYADDVWQEIESESSEPDEKNPHAYRFVTLAR</sequence>
<dbReference type="GO" id="GO:0046654">
    <property type="term" value="P:tetrahydrofolate biosynthetic process"/>
    <property type="evidence" value="ECO:0007669"/>
    <property type="project" value="UniProtKB-UniPathway"/>
</dbReference>
<dbReference type="RefSeq" id="WP_160181070.1">
    <property type="nucleotide sequence ID" value="NZ_CP047656.1"/>
</dbReference>
<dbReference type="OrthoDB" id="9804315at2"/>
<dbReference type="InterPro" id="IPR001796">
    <property type="entry name" value="DHFR_dom"/>
</dbReference>
<dbReference type="InterPro" id="IPR017925">
    <property type="entry name" value="DHFR_CS"/>
</dbReference>
<evidence type="ECO:0000259" key="10">
    <source>
        <dbReference type="PROSITE" id="PS51330"/>
    </source>
</evidence>
<dbReference type="Proteomes" id="UP000464524">
    <property type="component" value="Chromosome"/>
</dbReference>
<dbReference type="GO" id="GO:0070401">
    <property type="term" value="F:NADP+ binding"/>
    <property type="evidence" value="ECO:0007669"/>
    <property type="project" value="UniProtKB-ARBA"/>
</dbReference>
<proteinExistence type="inferred from homology"/>
<dbReference type="EC" id="1.5.1.3" evidence="3 8"/>
<dbReference type="GO" id="GO:0046655">
    <property type="term" value="P:folic acid metabolic process"/>
    <property type="evidence" value="ECO:0007669"/>
    <property type="project" value="TreeGrafter"/>
</dbReference>
<dbReference type="PIRSF" id="PIRSF000194">
    <property type="entry name" value="DHFR"/>
    <property type="match status" value="1"/>
</dbReference>
<evidence type="ECO:0000256" key="9">
    <source>
        <dbReference type="RuleBase" id="RU004474"/>
    </source>
</evidence>
<evidence type="ECO:0000256" key="7">
    <source>
        <dbReference type="ARBA" id="ARBA00025067"/>
    </source>
</evidence>
<comment type="function">
    <text evidence="7 8">Key enzyme in folate metabolism. Catalyzes an essential reaction for de novo glycine and purine synthesis, and for DNA precursor synthesis.</text>
</comment>
<protein>
    <recommendedName>
        <fullName evidence="3 8">Dihydrofolate reductase</fullName>
        <ecNumber evidence="3 8">1.5.1.3</ecNumber>
    </recommendedName>
</protein>
<evidence type="ECO:0000256" key="1">
    <source>
        <dbReference type="ARBA" id="ARBA00004903"/>
    </source>
</evidence>
<keyword evidence="4 8" id="KW-0554">One-carbon metabolism</keyword>
<comment type="pathway">
    <text evidence="1 8">Cofactor biosynthesis; tetrahydrofolate biosynthesis; 5,6,7,8-tetrahydrofolate from 7,8-dihydrofolate: step 1/1.</text>
</comment>
<dbReference type="PANTHER" id="PTHR48069:SF3">
    <property type="entry name" value="DIHYDROFOLATE REDUCTASE"/>
    <property type="match status" value="1"/>
</dbReference>
<dbReference type="NCBIfam" id="NF008037">
    <property type="entry name" value="PRK10769.1"/>
    <property type="match status" value="1"/>
</dbReference>
<dbReference type="InterPro" id="IPR012259">
    <property type="entry name" value="DHFR"/>
</dbReference>
<dbReference type="InterPro" id="IPR024072">
    <property type="entry name" value="DHFR-like_dom_sf"/>
</dbReference>
<dbReference type="PANTHER" id="PTHR48069">
    <property type="entry name" value="DIHYDROFOLATE REDUCTASE"/>
    <property type="match status" value="1"/>
</dbReference>
<feature type="domain" description="DHFR" evidence="10">
    <location>
        <begin position="3"/>
        <end position="171"/>
    </location>
</feature>
<comment type="similarity">
    <text evidence="2 8 9">Belongs to the dihydrofolate reductase family.</text>
</comment>
<name>A0A857JP54_9ALTE</name>
<evidence type="ECO:0000256" key="5">
    <source>
        <dbReference type="ARBA" id="ARBA00022857"/>
    </source>
</evidence>
<dbReference type="EMBL" id="CP047656">
    <property type="protein sequence ID" value="QHJ12920.1"/>
    <property type="molecule type" value="Genomic_DNA"/>
</dbReference>
<dbReference type="UniPathway" id="UPA00077">
    <property type="reaction ID" value="UER00158"/>
</dbReference>
<evidence type="ECO:0000256" key="2">
    <source>
        <dbReference type="ARBA" id="ARBA00009539"/>
    </source>
</evidence>
<keyword evidence="12" id="KW-1185">Reference proteome</keyword>
<dbReference type="AlphaFoldDB" id="A0A857JP54"/>